<organism evidence="2 3">
    <name type="scientific">Mytilus galloprovincialis</name>
    <name type="common">Mediterranean mussel</name>
    <dbReference type="NCBI Taxonomy" id="29158"/>
    <lineage>
        <taxon>Eukaryota</taxon>
        <taxon>Metazoa</taxon>
        <taxon>Spiralia</taxon>
        <taxon>Lophotrochozoa</taxon>
        <taxon>Mollusca</taxon>
        <taxon>Bivalvia</taxon>
        <taxon>Autobranchia</taxon>
        <taxon>Pteriomorphia</taxon>
        <taxon>Mytilida</taxon>
        <taxon>Mytiloidea</taxon>
        <taxon>Mytilidae</taxon>
        <taxon>Mytilinae</taxon>
        <taxon>Mytilus</taxon>
    </lineage>
</organism>
<keyword evidence="3" id="KW-1185">Reference proteome</keyword>
<feature type="region of interest" description="Disordered" evidence="1">
    <location>
        <begin position="13"/>
        <end position="47"/>
    </location>
</feature>
<evidence type="ECO:0000256" key="1">
    <source>
        <dbReference type="SAM" id="MobiDB-lite"/>
    </source>
</evidence>
<name>A0A8B6DC00_MYTGA</name>
<reference evidence="2" key="1">
    <citation type="submission" date="2018-11" db="EMBL/GenBank/DDBJ databases">
        <authorList>
            <person name="Alioto T."/>
            <person name="Alioto T."/>
        </authorList>
    </citation>
    <scope>NUCLEOTIDE SEQUENCE</scope>
</reference>
<protein>
    <submittedName>
        <fullName evidence="2">Uncharacterized protein</fullName>
    </submittedName>
</protein>
<feature type="compositionally biased region" description="Basic and acidic residues" evidence="1">
    <location>
        <begin position="30"/>
        <end position="44"/>
    </location>
</feature>
<proteinExistence type="predicted"/>
<comment type="caution">
    <text evidence="2">The sequence shown here is derived from an EMBL/GenBank/DDBJ whole genome shotgun (WGS) entry which is preliminary data.</text>
</comment>
<evidence type="ECO:0000313" key="2">
    <source>
        <dbReference type="EMBL" id="VDI17949.1"/>
    </source>
</evidence>
<evidence type="ECO:0000313" key="3">
    <source>
        <dbReference type="Proteomes" id="UP000596742"/>
    </source>
</evidence>
<dbReference type="EMBL" id="UYJE01003285">
    <property type="protein sequence ID" value="VDI17949.1"/>
    <property type="molecule type" value="Genomic_DNA"/>
</dbReference>
<accession>A0A8B6DC00</accession>
<gene>
    <name evidence="2" type="ORF">MGAL_10B012519</name>
</gene>
<dbReference type="Proteomes" id="UP000596742">
    <property type="component" value="Unassembled WGS sequence"/>
</dbReference>
<dbReference type="AlphaFoldDB" id="A0A8B6DC00"/>
<sequence length="87" mass="9493">MNTEYATVVRQNNATSGETGDSMLVLNGMDRNKDTSRNKQEDPGKTWNATTSYQINEYAVPSDALQAGTITGKIGLGFTSFKDVKEI</sequence>